<dbReference type="Proteomes" id="UP001152795">
    <property type="component" value="Unassembled WGS sequence"/>
</dbReference>
<proteinExistence type="predicted"/>
<comment type="caution">
    <text evidence="1">The sequence shown here is derived from an EMBL/GenBank/DDBJ whole genome shotgun (WGS) entry which is preliminary data.</text>
</comment>
<keyword evidence="2" id="KW-1185">Reference proteome</keyword>
<gene>
    <name evidence="1" type="ORF">PACLA_8A088326</name>
</gene>
<sequence length="415" mass="47123">MEPASFQSLWYKMIDEPNDDYGQGSRFQSVLTNVQFSANYKDSKIVRHLKENIGPNRQLSICFNIDLMGEHPAFNYSFARIVGSIGLAGEKAPHFFDYGRLLRRLPAARELSYAPFTVDGNKKKIYIDLGNSLAIGRNGYILKSVGQLQLGVYAGKDETGVDTPNCLDKITWISRIYYTEYGGYIFTAGISVIDIPSHLELKLDKQFVLAKIDEGGTCLNILLAENKEGINVRPYNSRLVFRAQHEDVIHGNFFVTIFGKKPTTTTNINLKLETADSIIRDHPLGPAQPFGLFKDTVDPSIYNYYFYAMNDPNNIRKIIDGQIYALQYTFNGYPLNPDRNEAMNSAICIHVYDEITPSDQPTWVIDILPIFQLYANLFPVMRSFVDLGDYNSVVEKKCHILTTMSLDFQDPQYMP</sequence>
<name>A0A7D9LY04_PARCT</name>
<organism evidence="1 2">
    <name type="scientific">Paramuricea clavata</name>
    <name type="common">Red gorgonian</name>
    <name type="synonym">Violescent sea-whip</name>
    <dbReference type="NCBI Taxonomy" id="317549"/>
    <lineage>
        <taxon>Eukaryota</taxon>
        <taxon>Metazoa</taxon>
        <taxon>Cnidaria</taxon>
        <taxon>Anthozoa</taxon>
        <taxon>Octocorallia</taxon>
        <taxon>Malacalcyonacea</taxon>
        <taxon>Plexauridae</taxon>
        <taxon>Paramuricea</taxon>
    </lineage>
</organism>
<dbReference type="EMBL" id="CACRXK020026953">
    <property type="protein sequence ID" value="CAB4040556.1"/>
    <property type="molecule type" value="Genomic_DNA"/>
</dbReference>
<evidence type="ECO:0000313" key="1">
    <source>
        <dbReference type="EMBL" id="CAB4040556.1"/>
    </source>
</evidence>
<feature type="non-terminal residue" evidence="1">
    <location>
        <position position="415"/>
    </location>
</feature>
<protein>
    <submittedName>
        <fullName evidence="1">Uncharacterized protein</fullName>
    </submittedName>
</protein>
<reference evidence="1" key="1">
    <citation type="submission" date="2020-04" db="EMBL/GenBank/DDBJ databases">
        <authorList>
            <person name="Alioto T."/>
            <person name="Alioto T."/>
            <person name="Gomez Garrido J."/>
        </authorList>
    </citation>
    <scope>NUCLEOTIDE SEQUENCE</scope>
    <source>
        <strain evidence="1">A484AB</strain>
    </source>
</reference>
<evidence type="ECO:0000313" key="2">
    <source>
        <dbReference type="Proteomes" id="UP001152795"/>
    </source>
</evidence>
<accession>A0A7D9LY04</accession>
<dbReference type="AlphaFoldDB" id="A0A7D9LY04"/>
<dbReference type="OrthoDB" id="5966378at2759"/>